<feature type="region of interest" description="Disordered" evidence="9">
    <location>
        <begin position="136"/>
        <end position="163"/>
    </location>
</feature>
<dbReference type="Proteomes" id="UP001595851">
    <property type="component" value="Unassembled WGS sequence"/>
</dbReference>
<keyword evidence="3" id="KW-0050">Antiport</keyword>
<dbReference type="PANTHER" id="PTHR32507:SF8">
    <property type="entry name" value="CNH1P"/>
    <property type="match status" value="1"/>
</dbReference>
<evidence type="ECO:0000259" key="11">
    <source>
        <dbReference type="Pfam" id="PF00999"/>
    </source>
</evidence>
<dbReference type="InterPro" id="IPR038770">
    <property type="entry name" value="Na+/solute_symporter_sf"/>
</dbReference>
<feature type="transmembrane region" description="Helical" evidence="10">
    <location>
        <begin position="98"/>
        <end position="123"/>
    </location>
</feature>
<evidence type="ECO:0000256" key="7">
    <source>
        <dbReference type="ARBA" id="ARBA00023065"/>
    </source>
</evidence>
<reference evidence="13" key="1">
    <citation type="journal article" date="2019" name="Int. J. Syst. Evol. Microbiol.">
        <title>The Global Catalogue of Microorganisms (GCM) 10K type strain sequencing project: providing services to taxonomists for standard genome sequencing and annotation.</title>
        <authorList>
            <consortium name="The Broad Institute Genomics Platform"/>
            <consortium name="The Broad Institute Genome Sequencing Center for Infectious Disease"/>
            <person name="Wu L."/>
            <person name="Ma J."/>
        </authorList>
    </citation>
    <scope>NUCLEOTIDE SEQUENCE [LARGE SCALE GENOMIC DNA]</scope>
    <source>
        <strain evidence="13">TBRC 1276</strain>
    </source>
</reference>
<proteinExistence type="predicted"/>
<keyword evidence="5 10" id="KW-0812">Transmembrane</keyword>
<evidence type="ECO:0000256" key="6">
    <source>
        <dbReference type="ARBA" id="ARBA00022989"/>
    </source>
</evidence>
<dbReference type="RefSeq" id="WP_379535843.1">
    <property type="nucleotide sequence ID" value="NZ_JBHSBI010000055.1"/>
</dbReference>
<keyword evidence="7" id="KW-0406">Ion transport</keyword>
<organism evidence="12 13">
    <name type="scientific">Nonomuraea purpurea</name>
    <dbReference type="NCBI Taxonomy" id="1849276"/>
    <lineage>
        <taxon>Bacteria</taxon>
        <taxon>Bacillati</taxon>
        <taxon>Actinomycetota</taxon>
        <taxon>Actinomycetes</taxon>
        <taxon>Streptosporangiales</taxon>
        <taxon>Streptosporangiaceae</taxon>
        <taxon>Nonomuraea</taxon>
    </lineage>
</organism>
<evidence type="ECO:0000256" key="5">
    <source>
        <dbReference type="ARBA" id="ARBA00022692"/>
    </source>
</evidence>
<dbReference type="Pfam" id="PF00999">
    <property type="entry name" value="Na_H_Exchanger"/>
    <property type="match status" value="1"/>
</dbReference>
<protein>
    <submittedName>
        <fullName evidence="12">Cation:proton antiporter</fullName>
    </submittedName>
</protein>
<evidence type="ECO:0000256" key="4">
    <source>
        <dbReference type="ARBA" id="ARBA00022475"/>
    </source>
</evidence>
<keyword evidence="4" id="KW-1003">Cell membrane</keyword>
<dbReference type="EMBL" id="JBHSBI010000055">
    <property type="protein sequence ID" value="MFC4016047.1"/>
    <property type="molecule type" value="Genomic_DNA"/>
</dbReference>
<evidence type="ECO:0000256" key="1">
    <source>
        <dbReference type="ARBA" id="ARBA00004651"/>
    </source>
</evidence>
<accession>A0ABV8GUN9</accession>
<keyword evidence="8 10" id="KW-0472">Membrane</keyword>
<evidence type="ECO:0000313" key="12">
    <source>
        <dbReference type="EMBL" id="MFC4016047.1"/>
    </source>
</evidence>
<evidence type="ECO:0000256" key="9">
    <source>
        <dbReference type="SAM" id="MobiDB-lite"/>
    </source>
</evidence>
<comment type="subcellular location">
    <subcellularLocation>
        <location evidence="1">Cell membrane</location>
        <topology evidence="1">Multi-pass membrane protein</topology>
    </subcellularLocation>
</comment>
<evidence type="ECO:0000256" key="3">
    <source>
        <dbReference type="ARBA" id="ARBA00022449"/>
    </source>
</evidence>
<dbReference type="InterPro" id="IPR006153">
    <property type="entry name" value="Cation/H_exchanger_TM"/>
</dbReference>
<evidence type="ECO:0000256" key="2">
    <source>
        <dbReference type="ARBA" id="ARBA00022448"/>
    </source>
</evidence>
<gene>
    <name evidence="12" type="ORF">ACFOY2_53175</name>
</gene>
<evidence type="ECO:0000256" key="8">
    <source>
        <dbReference type="ARBA" id="ARBA00023136"/>
    </source>
</evidence>
<evidence type="ECO:0000313" key="13">
    <source>
        <dbReference type="Proteomes" id="UP001595851"/>
    </source>
</evidence>
<feature type="domain" description="Cation/H+ exchanger transmembrane" evidence="11">
    <location>
        <begin position="14"/>
        <end position="122"/>
    </location>
</feature>
<name>A0ABV8GUN9_9ACTN</name>
<comment type="caution">
    <text evidence="12">The sequence shown here is derived from an EMBL/GenBank/DDBJ whole genome shotgun (WGS) entry which is preliminary data.</text>
</comment>
<dbReference type="Gene3D" id="1.20.1530.20">
    <property type="match status" value="1"/>
</dbReference>
<keyword evidence="6 10" id="KW-1133">Transmembrane helix</keyword>
<evidence type="ECO:0000256" key="10">
    <source>
        <dbReference type="SAM" id="Phobius"/>
    </source>
</evidence>
<dbReference type="PANTHER" id="PTHR32507">
    <property type="entry name" value="NA(+)/H(+) ANTIPORTER 1"/>
    <property type="match status" value="1"/>
</dbReference>
<feature type="transmembrane region" description="Helical" evidence="10">
    <location>
        <begin position="32"/>
        <end position="50"/>
    </location>
</feature>
<keyword evidence="2" id="KW-0813">Transport</keyword>
<sequence>MSTLLPAFACVLLLAVLLSSLAHRTILSTAALFLVAGFVLGDGVLGVVSLRPGDDLVATLAELALFTVLFTDGMRVGWAELRSAWRLPGRALGWGLPLTLAITALGAHYLLGLGWIEALLGAARARLRHRARRAGVPARRRNHRGLDSAPQLDRHRGGALVRR</sequence>
<keyword evidence="13" id="KW-1185">Reference proteome</keyword>